<evidence type="ECO:0000313" key="1">
    <source>
        <dbReference type="EMBL" id="CAI2362528.1"/>
    </source>
</evidence>
<dbReference type="AlphaFoldDB" id="A0AAD1UCE5"/>
<sequence length="595" mass="70850">MKTRSQKEIKLLCQFSHSCYIMEFYGNYLQNLLMLTRLNKANKKAWAKNQKAIMTFFAKRSPMYYTLVNIDKNNIQDLMSHNYYMVCTFKFILTNTQSIKSLCTFLNKIGKNSLSIRKIDVQMKQLKKMTWIKNYNTLCEKLIKKGHNLEIIQCNPEESYKDIIFPLNEETSIRYVSTCSLQFANRANVTEAKMLTTNLNDYKGDDLQSEYDVKAKSIKIISQDMKMLMNNICGTESLLVKNKLKHVYLDIYHIIEVSTKSVEKLRKIFHKECKISFKFHIGEFKTALMYYYLSKNCSLSLYDRESRDYLIYDFPKIYFKYNDIIYQIRVQRLRLLYFFYCKYQLDVTKNFVKFELSRGIKDAFVIFENSLYDPQIVNRKEIPDLYDDLDFELECEDTFIIMNKDINLSLYHPNVLDSKNYELNVVKLKRLVCNLFSIKLFEIRKSFVEFCERTNIGQIHFNLRFSERTWSYYRGCMKKILSIKPRSLAILLHQEDACIRELQESYKSRKDLAQMIYDCKSLEILILEMDTPYSFKAMINYKTIDSLLDQLTRIIKLDKPTIEALLKQSKTRVAISKTPHLPIEYLTYKCSIYSK</sequence>
<evidence type="ECO:0000313" key="2">
    <source>
        <dbReference type="Proteomes" id="UP001295684"/>
    </source>
</evidence>
<gene>
    <name evidence="1" type="ORF">ECRASSUSDP1_LOCUS3852</name>
</gene>
<protein>
    <submittedName>
        <fullName evidence="1">Uncharacterized protein</fullName>
    </submittedName>
</protein>
<organism evidence="1 2">
    <name type="scientific">Euplotes crassus</name>
    <dbReference type="NCBI Taxonomy" id="5936"/>
    <lineage>
        <taxon>Eukaryota</taxon>
        <taxon>Sar</taxon>
        <taxon>Alveolata</taxon>
        <taxon>Ciliophora</taxon>
        <taxon>Intramacronucleata</taxon>
        <taxon>Spirotrichea</taxon>
        <taxon>Hypotrichia</taxon>
        <taxon>Euplotida</taxon>
        <taxon>Euplotidae</taxon>
        <taxon>Moneuplotes</taxon>
    </lineage>
</organism>
<keyword evidence="2" id="KW-1185">Reference proteome</keyword>
<dbReference type="Proteomes" id="UP001295684">
    <property type="component" value="Unassembled WGS sequence"/>
</dbReference>
<reference evidence="1" key="1">
    <citation type="submission" date="2023-07" db="EMBL/GenBank/DDBJ databases">
        <authorList>
            <consortium name="AG Swart"/>
            <person name="Singh M."/>
            <person name="Singh A."/>
            <person name="Seah K."/>
            <person name="Emmerich C."/>
        </authorList>
    </citation>
    <scope>NUCLEOTIDE SEQUENCE</scope>
    <source>
        <strain evidence="1">DP1</strain>
    </source>
</reference>
<proteinExistence type="predicted"/>
<accession>A0AAD1UCE5</accession>
<comment type="caution">
    <text evidence="1">The sequence shown here is derived from an EMBL/GenBank/DDBJ whole genome shotgun (WGS) entry which is preliminary data.</text>
</comment>
<name>A0AAD1UCE5_EUPCR</name>
<dbReference type="EMBL" id="CAMPGE010003686">
    <property type="protein sequence ID" value="CAI2362528.1"/>
    <property type="molecule type" value="Genomic_DNA"/>
</dbReference>